<dbReference type="AlphaFoldDB" id="A0A9W5V0P5"/>
<reference evidence="2 3" key="1">
    <citation type="submission" date="2012-12" db="EMBL/GenBank/DDBJ databases">
        <title>The Genome Sequence of Bacillus cereus VD133.</title>
        <authorList>
            <consortium name="The Broad Institute Genome Sequencing Platform"/>
            <consortium name="The Broad Institute Genome Sequencing Center for Infectious Disease"/>
            <person name="Feldgarden M."/>
            <person name="Van der Auwera G.A."/>
            <person name="Mahillon J."/>
            <person name="Duprez V."/>
            <person name="Timmery S."/>
            <person name="Mattelet C."/>
            <person name="Dierick K."/>
            <person name="Sun M."/>
            <person name="Yu Z."/>
            <person name="Zhu L."/>
            <person name="Hu X."/>
            <person name="Shank E.B."/>
            <person name="Swiecicka I."/>
            <person name="Hansen B.M."/>
            <person name="Andrup L."/>
            <person name="Walker B."/>
            <person name="Young S.K."/>
            <person name="Zeng Q."/>
            <person name="Gargeya S."/>
            <person name="Fitzgerald M."/>
            <person name="Haas B."/>
            <person name="Abouelleil A."/>
            <person name="Alvarado L."/>
            <person name="Arachchi H.M."/>
            <person name="Berlin A.M."/>
            <person name="Chapman S.B."/>
            <person name="Dewar J."/>
            <person name="Goldberg J."/>
            <person name="Griggs A."/>
            <person name="Gujja S."/>
            <person name="Hansen M."/>
            <person name="Howarth C."/>
            <person name="Imamovic A."/>
            <person name="Larimer J."/>
            <person name="McCowan C."/>
            <person name="Murphy C."/>
            <person name="Neiman D."/>
            <person name="Pearson M."/>
            <person name="Priest M."/>
            <person name="Roberts A."/>
            <person name="Saif S."/>
            <person name="Shea T."/>
            <person name="Sisk P."/>
            <person name="Sykes S."/>
            <person name="Wortman J."/>
            <person name="Nusbaum C."/>
            <person name="Birren B."/>
        </authorList>
    </citation>
    <scope>NUCLEOTIDE SEQUENCE [LARGE SCALE GENOMIC DNA]</scope>
    <source>
        <strain evidence="2 3">VD133</strain>
    </source>
</reference>
<dbReference type="Proteomes" id="UP000014018">
    <property type="component" value="Unassembled WGS sequence"/>
</dbReference>
<accession>A0A9W5V0P5</accession>
<feature type="domain" description="Nucleotidyl transferase" evidence="1">
    <location>
        <begin position="5"/>
        <end position="81"/>
    </location>
</feature>
<dbReference type="PANTHER" id="PTHR47183:SF2">
    <property type="entry name" value="GLUCOSE-1-PHOSPHATE CYTIDYLYLTRANSFERASE-RELATED"/>
    <property type="match status" value="1"/>
</dbReference>
<dbReference type="Gene3D" id="3.90.550.10">
    <property type="entry name" value="Spore Coat Polysaccharide Biosynthesis Protein SpsA, Chain A"/>
    <property type="match status" value="1"/>
</dbReference>
<name>A0A9W5V0P5_BACCE</name>
<sequence>MAVEDGIAIDFKEKPLLDEVINGGFFVFNKEIFDYLSNNDDCVLEEDPLRNLIKDNELAVYEHNDFWASVDTPKDLKTVNESWNPNKF</sequence>
<evidence type="ECO:0000313" key="3">
    <source>
        <dbReference type="Proteomes" id="UP000014018"/>
    </source>
</evidence>
<dbReference type="InterPro" id="IPR005835">
    <property type="entry name" value="NTP_transferase_dom"/>
</dbReference>
<organism evidence="2 3">
    <name type="scientific">Bacillus cereus VD133</name>
    <dbReference type="NCBI Taxonomy" id="1053233"/>
    <lineage>
        <taxon>Bacteria</taxon>
        <taxon>Bacillati</taxon>
        <taxon>Bacillota</taxon>
        <taxon>Bacilli</taxon>
        <taxon>Bacillales</taxon>
        <taxon>Bacillaceae</taxon>
        <taxon>Bacillus</taxon>
        <taxon>Bacillus cereus group</taxon>
    </lineage>
</organism>
<dbReference type="GO" id="GO:0047343">
    <property type="term" value="F:glucose-1-phosphate cytidylyltransferase activity"/>
    <property type="evidence" value="ECO:0007669"/>
    <property type="project" value="InterPro"/>
</dbReference>
<dbReference type="PANTHER" id="PTHR47183">
    <property type="entry name" value="GLUCOSE-1-PHOSPHATE CYTIDYLYLTRANSFERASE-RELATED"/>
    <property type="match status" value="1"/>
</dbReference>
<dbReference type="EMBL" id="AHFB01000084">
    <property type="protein sequence ID" value="EOO30657.1"/>
    <property type="molecule type" value="Genomic_DNA"/>
</dbReference>
<evidence type="ECO:0000259" key="1">
    <source>
        <dbReference type="Pfam" id="PF00483"/>
    </source>
</evidence>
<evidence type="ECO:0000313" key="2">
    <source>
        <dbReference type="EMBL" id="EOO30657.1"/>
    </source>
</evidence>
<dbReference type="InterPro" id="IPR029044">
    <property type="entry name" value="Nucleotide-diphossugar_trans"/>
</dbReference>
<protein>
    <recommendedName>
        <fullName evidence="1">Nucleotidyl transferase domain-containing protein</fullName>
    </recommendedName>
</protein>
<comment type="caution">
    <text evidence="2">The sequence shown here is derived from an EMBL/GenBank/DDBJ whole genome shotgun (WGS) entry which is preliminary data.</text>
</comment>
<dbReference type="InterPro" id="IPR013446">
    <property type="entry name" value="G1P_cyt_trans-like"/>
</dbReference>
<dbReference type="SUPFAM" id="SSF53448">
    <property type="entry name" value="Nucleotide-diphospho-sugar transferases"/>
    <property type="match status" value="1"/>
</dbReference>
<proteinExistence type="predicted"/>
<gene>
    <name evidence="2" type="ORF">IIU_04974</name>
</gene>
<dbReference type="Pfam" id="PF00483">
    <property type="entry name" value="NTP_transferase"/>
    <property type="match status" value="1"/>
</dbReference>